<evidence type="ECO:0000313" key="2">
    <source>
        <dbReference type="EMBL" id="DAE92068.1"/>
    </source>
</evidence>
<proteinExistence type="predicted"/>
<evidence type="ECO:0000256" key="1">
    <source>
        <dbReference type="SAM" id="Coils"/>
    </source>
</evidence>
<accession>A0A8S5RSC7</accession>
<protein>
    <recommendedName>
        <fullName evidence="3">DUF2313 domain-containing protein</fullName>
    </recommendedName>
</protein>
<name>A0A8S5RSC7_9CAUD</name>
<dbReference type="InterPro" id="IPR021283">
    <property type="entry name" value="Phage_Wedge1"/>
</dbReference>
<evidence type="ECO:0008006" key="3">
    <source>
        <dbReference type="Google" id="ProtNLM"/>
    </source>
</evidence>
<dbReference type="EMBL" id="BK057794">
    <property type="protein sequence ID" value="DAE92068.1"/>
    <property type="molecule type" value="Genomic_DNA"/>
</dbReference>
<dbReference type="Pfam" id="PF11041">
    <property type="entry name" value="Phage_Wedge1"/>
    <property type="match status" value="1"/>
</dbReference>
<keyword evidence="1" id="KW-0175">Coiled coil</keyword>
<sequence length="393" mass="43786">MRTESRCRSVQILDNWLDDIPQQFQGKHNIEVLIGAIARQLEEIQEVVDQLNNETDLETAAGQQLDYVGTIIPLSRKEAGELAGINVEDPVISDERYRQFLKYKNLVNTNECTYYDLMEGLKLLWDVSPIYYIEDPDMPATIILTMPFLTPDGKTVRLGEVPMVKPAGVRIEFQYLIRVAVETIVNWIYRVYEVPRCNTKLCGQYPRRGSLGEILYVETNSEIEEIRKMFNLTKTGTIRVGGRLYNSTTGQIVTENVEVTINSQYEIEEVTLAGQILSGTHPTRAVNGVIISSGVEVGENNSTSVYENRQSGTFPRQATLASLIGSSVETDRIISNSVADLPLSGTVVTGGKEEEQTLTIESEIVSTEPTVYIATATVIKCGTKRCGNKSKEV</sequence>
<feature type="coiled-coil region" evidence="1">
    <location>
        <begin position="34"/>
        <end position="61"/>
    </location>
</feature>
<reference evidence="2" key="1">
    <citation type="journal article" date="2021" name="Proc. Natl. Acad. Sci. U.S.A.">
        <title>A Catalog of Tens of Thousands of Viruses from Human Metagenomes Reveals Hidden Associations with Chronic Diseases.</title>
        <authorList>
            <person name="Tisza M.J."/>
            <person name="Buck C.B."/>
        </authorList>
    </citation>
    <scope>NUCLEOTIDE SEQUENCE</scope>
    <source>
        <strain evidence="2">Ct5xZ3</strain>
    </source>
</reference>
<organism evidence="2">
    <name type="scientific">Myoviridae sp. ct5xZ3</name>
    <dbReference type="NCBI Taxonomy" id="2827601"/>
    <lineage>
        <taxon>Viruses</taxon>
        <taxon>Duplodnaviria</taxon>
        <taxon>Heunggongvirae</taxon>
        <taxon>Uroviricota</taxon>
        <taxon>Caudoviricetes</taxon>
    </lineage>
</organism>